<gene>
    <name evidence="3" type="ORF">RDB_LOCUS112772</name>
</gene>
<protein>
    <recommendedName>
        <fullName evidence="2">Trafficking protein particle complex subunit 2-like protein</fullName>
    </recommendedName>
</protein>
<evidence type="ECO:0000313" key="3">
    <source>
        <dbReference type="EMBL" id="CAE6492019.1"/>
    </source>
</evidence>
<dbReference type="GO" id="GO:0005737">
    <property type="term" value="C:cytoplasm"/>
    <property type="evidence" value="ECO:0007669"/>
    <property type="project" value="GOC"/>
</dbReference>
<dbReference type="GO" id="GO:0006888">
    <property type="term" value="P:endoplasmic reticulum to Golgi vesicle-mediated transport"/>
    <property type="evidence" value="ECO:0007669"/>
    <property type="project" value="InterPro"/>
</dbReference>
<comment type="caution">
    <text evidence="3">The sequence shown here is derived from an EMBL/GenBank/DDBJ whole genome shotgun (WGS) entry which is preliminary data.</text>
</comment>
<proteinExistence type="inferred from homology"/>
<dbReference type="CDD" id="cd14854">
    <property type="entry name" value="TRAPPC2L"/>
    <property type="match status" value="1"/>
</dbReference>
<dbReference type="SUPFAM" id="SSF64356">
    <property type="entry name" value="SNARE-like"/>
    <property type="match status" value="1"/>
</dbReference>
<sequence length="197" mass="21995">MSRMRVNAVAFVYNQAPVLVRTYTTSKDAELKYHYVAMSRMRVNAVAFVYNQAPVLVRTYTTSKDAELKYHYVAHTSLDVIDERVAAIKSGDCYLGLLHTMEDLAVYGYITPTRVKIILALALADYVVRDADVVNIFRTLHTAYAAALSNPFYRLSAQSDLKAPTIETQAGKNNLGKRVDEIVRVIGTIPVATDEQV</sequence>
<name>A0A8H3H901_9AGAM</name>
<dbReference type="Pfam" id="PF04628">
    <property type="entry name" value="Sedlin_N"/>
    <property type="match status" value="1"/>
</dbReference>
<organism evidence="3 4">
    <name type="scientific">Rhizoctonia solani</name>
    <dbReference type="NCBI Taxonomy" id="456999"/>
    <lineage>
        <taxon>Eukaryota</taxon>
        <taxon>Fungi</taxon>
        <taxon>Dikarya</taxon>
        <taxon>Basidiomycota</taxon>
        <taxon>Agaricomycotina</taxon>
        <taxon>Agaricomycetes</taxon>
        <taxon>Cantharellales</taxon>
        <taxon>Ceratobasidiaceae</taxon>
        <taxon>Rhizoctonia</taxon>
    </lineage>
</organism>
<accession>A0A8H3H901</accession>
<comment type="similarity">
    <text evidence="1">Belongs to the TRAPP small subunits family. Sedlin subfamily.</text>
</comment>
<dbReference type="InterPro" id="IPR006722">
    <property type="entry name" value="Sedlin"/>
</dbReference>
<dbReference type="PANTHER" id="PTHR12403">
    <property type="entry name" value="TRAFFICKING PROTEIN PARTICLE COMPLEX SUBUNIT 2"/>
    <property type="match status" value="1"/>
</dbReference>
<evidence type="ECO:0000313" key="4">
    <source>
        <dbReference type="Proteomes" id="UP000663861"/>
    </source>
</evidence>
<evidence type="ECO:0000256" key="1">
    <source>
        <dbReference type="ARBA" id="ARBA00006626"/>
    </source>
</evidence>
<dbReference type="AlphaFoldDB" id="A0A8H3H901"/>
<dbReference type="Gene3D" id="3.30.450.70">
    <property type="match status" value="1"/>
</dbReference>
<evidence type="ECO:0000256" key="2">
    <source>
        <dbReference type="ARBA" id="ARBA00024408"/>
    </source>
</evidence>
<dbReference type="InterPro" id="IPR044760">
    <property type="entry name" value="TRAPPC2L"/>
</dbReference>
<dbReference type="EMBL" id="CAJMWY010002613">
    <property type="protein sequence ID" value="CAE6492019.1"/>
    <property type="molecule type" value="Genomic_DNA"/>
</dbReference>
<reference evidence="3" key="1">
    <citation type="submission" date="2021-01" db="EMBL/GenBank/DDBJ databases">
        <authorList>
            <person name="Kaushik A."/>
        </authorList>
    </citation>
    <scope>NUCLEOTIDE SEQUENCE</scope>
    <source>
        <strain evidence="3">AG4-RS23</strain>
    </source>
</reference>
<dbReference type="Proteomes" id="UP000663861">
    <property type="component" value="Unassembled WGS sequence"/>
</dbReference>
<dbReference type="InterPro" id="IPR011012">
    <property type="entry name" value="Longin-like_dom_sf"/>
</dbReference>